<dbReference type="EMBL" id="VCPD01000004">
    <property type="protein sequence ID" value="TMV07101.1"/>
    <property type="molecule type" value="Genomic_DNA"/>
</dbReference>
<dbReference type="Pfam" id="PF22692">
    <property type="entry name" value="LlgE_F_G_D1"/>
    <property type="match status" value="1"/>
</dbReference>
<keyword evidence="8" id="KW-0282">Flagellum</keyword>
<dbReference type="InterPro" id="IPR012836">
    <property type="entry name" value="FlgF"/>
</dbReference>
<evidence type="ECO:0000256" key="4">
    <source>
        <dbReference type="RuleBase" id="RU362116"/>
    </source>
</evidence>
<dbReference type="InterPro" id="IPR037925">
    <property type="entry name" value="FlgE/F/G-like"/>
</dbReference>
<dbReference type="SUPFAM" id="SSF117143">
    <property type="entry name" value="Flagellar hook protein flgE"/>
    <property type="match status" value="1"/>
</dbReference>
<dbReference type="NCBIfam" id="NF009332">
    <property type="entry name" value="PRK12690.1"/>
    <property type="match status" value="1"/>
</dbReference>
<dbReference type="InterPro" id="IPR053967">
    <property type="entry name" value="LlgE_F_G-like_D1"/>
</dbReference>
<dbReference type="InterPro" id="IPR020013">
    <property type="entry name" value="Flagellar_FlgE/F/G"/>
</dbReference>
<keyword evidence="8" id="KW-0966">Cell projection</keyword>
<comment type="subcellular location">
    <subcellularLocation>
        <location evidence="1 4">Bacterial flagellum basal body</location>
    </subcellularLocation>
</comment>
<organism evidence="8 9">
    <name type="scientific">Ruegeria sediminis</name>
    <dbReference type="NCBI Taxonomy" id="2583820"/>
    <lineage>
        <taxon>Bacteria</taxon>
        <taxon>Pseudomonadati</taxon>
        <taxon>Pseudomonadota</taxon>
        <taxon>Alphaproteobacteria</taxon>
        <taxon>Rhodobacterales</taxon>
        <taxon>Roseobacteraceae</taxon>
        <taxon>Ruegeria</taxon>
    </lineage>
</organism>
<dbReference type="InterPro" id="IPR001444">
    <property type="entry name" value="Flag_bb_rod_N"/>
</dbReference>
<dbReference type="PANTHER" id="PTHR30435">
    <property type="entry name" value="FLAGELLAR PROTEIN"/>
    <property type="match status" value="1"/>
</dbReference>
<dbReference type="NCBIfam" id="TIGR02490">
    <property type="entry name" value="flgF"/>
    <property type="match status" value="1"/>
</dbReference>
<proteinExistence type="inferred from homology"/>
<protein>
    <recommendedName>
        <fullName evidence="4">Flagellar basal-body rod protein FlgF</fullName>
    </recommendedName>
</protein>
<sequence length="236" mass="24978">MDSAYVTLSRQSGLMNEMRMVANNIANANTAGYRQQGLVFSEYVQAAGQGPSLSMARAQVRNTSLQPGVLTQTNGQFDFAIEGEGFFLLETPSGNRLTRAGSFASNGQGELVSVDGYRVLDVNGAPIFVPPDAVSVDAGSDGTLSAGGQPLGQIGVYAPTDPAGLVREGGVTFRADGGFEPVENPKVLRGFLEGSNVNAIEQVARLVEIQRAYELGQSFLEAEDERVRGALKALMR</sequence>
<comment type="similarity">
    <text evidence="2 4">Belongs to the flagella basal body rod proteins family.</text>
</comment>
<feature type="domain" description="Flagellar hook protein FlgE/F/G-like D1" evidence="7">
    <location>
        <begin position="80"/>
        <end position="146"/>
    </location>
</feature>
<dbReference type="Pfam" id="PF00460">
    <property type="entry name" value="Flg_bb_rod"/>
    <property type="match status" value="1"/>
</dbReference>
<evidence type="ECO:0000256" key="3">
    <source>
        <dbReference type="ARBA" id="ARBA00023143"/>
    </source>
</evidence>
<evidence type="ECO:0000256" key="2">
    <source>
        <dbReference type="ARBA" id="ARBA00009677"/>
    </source>
</evidence>
<dbReference type="RefSeq" id="WP_138843041.1">
    <property type="nucleotide sequence ID" value="NZ_VCPD01000004.1"/>
</dbReference>
<keyword evidence="9" id="KW-1185">Reference proteome</keyword>
<feature type="domain" description="Flagellar basal body rod protein N-terminal" evidence="5">
    <location>
        <begin position="6"/>
        <end position="34"/>
    </location>
</feature>
<feature type="domain" description="Flagellar basal-body/hook protein C-terminal" evidence="6">
    <location>
        <begin position="189"/>
        <end position="226"/>
    </location>
</feature>
<evidence type="ECO:0000256" key="1">
    <source>
        <dbReference type="ARBA" id="ARBA00004117"/>
    </source>
</evidence>
<gene>
    <name evidence="8" type="ORF">FGK63_13390</name>
</gene>
<evidence type="ECO:0000259" key="5">
    <source>
        <dbReference type="Pfam" id="PF00460"/>
    </source>
</evidence>
<dbReference type="PROSITE" id="PS00588">
    <property type="entry name" value="FLAGELLA_BB_ROD"/>
    <property type="match status" value="1"/>
</dbReference>
<evidence type="ECO:0000313" key="8">
    <source>
        <dbReference type="EMBL" id="TMV07101.1"/>
    </source>
</evidence>
<evidence type="ECO:0000313" key="9">
    <source>
        <dbReference type="Proteomes" id="UP001193035"/>
    </source>
</evidence>
<dbReference type="InterPro" id="IPR019776">
    <property type="entry name" value="Flagellar_basal_body_rod_CS"/>
</dbReference>
<dbReference type="Proteomes" id="UP001193035">
    <property type="component" value="Unassembled WGS sequence"/>
</dbReference>
<comment type="subunit">
    <text evidence="4">The basal body constitutes a major portion of the flagellar organelle and consists of five rings (E,L,P,S, and M) mounted on a central rod. The rod consists of about 26 subunits of FlgG in the distal portion, and FlgB, FlgC and FlgF are thought to build up the proximal portion of the rod with about 6 subunits each.</text>
</comment>
<keyword evidence="3 4" id="KW-0975">Bacterial flagellum</keyword>
<name>A0ABY2WXC5_9RHOB</name>
<evidence type="ECO:0000259" key="6">
    <source>
        <dbReference type="Pfam" id="PF06429"/>
    </source>
</evidence>
<reference evidence="8 9" key="1">
    <citation type="submission" date="2019-05" db="EMBL/GenBank/DDBJ databases">
        <title>Ruegeria sp. nov., isolated from tidal flat.</title>
        <authorList>
            <person name="Kim W."/>
        </authorList>
    </citation>
    <scope>NUCLEOTIDE SEQUENCE [LARGE SCALE GENOMIC DNA]</scope>
    <source>
        <strain evidence="8 9">CAU 1488</strain>
    </source>
</reference>
<dbReference type="InterPro" id="IPR010930">
    <property type="entry name" value="Flg_bb/hook_C_dom"/>
</dbReference>
<keyword evidence="8" id="KW-0969">Cilium</keyword>
<accession>A0ABY2WXC5</accession>
<dbReference type="NCBIfam" id="TIGR03506">
    <property type="entry name" value="FlgEFG_subfam"/>
    <property type="match status" value="1"/>
</dbReference>
<dbReference type="Pfam" id="PF06429">
    <property type="entry name" value="Flg_bbr_C"/>
    <property type="match status" value="1"/>
</dbReference>
<comment type="caution">
    <text evidence="8">The sequence shown here is derived from an EMBL/GenBank/DDBJ whole genome shotgun (WGS) entry which is preliminary data.</text>
</comment>
<evidence type="ECO:0000259" key="7">
    <source>
        <dbReference type="Pfam" id="PF22692"/>
    </source>
</evidence>
<dbReference type="PANTHER" id="PTHR30435:SF19">
    <property type="entry name" value="FLAGELLAR BASAL-BODY ROD PROTEIN FLGG"/>
    <property type="match status" value="1"/>
</dbReference>